<evidence type="ECO:0000256" key="2">
    <source>
        <dbReference type="ARBA" id="ARBA00022692"/>
    </source>
</evidence>
<dbReference type="InterPro" id="IPR001182">
    <property type="entry name" value="FtsW/RodA"/>
</dbReference>
<keyword evidence="8" id="KW-1185">Reference proteome</keyword>
<evidence type="ECO:0000256" key="5">
    <source>
        <dbReference type="ARBA" id="ARBA00023136"/>
    </source>
</evidence>
<evidence type="ECO:0000313" key="8">
    <source>
        <dbReference type="Proteomes" id="UP001596266"/>
    </source>
</evidence>
<accession>A0ABW1X5J4</accession>
<dbReference type="EMBL" id="JBHSUA010000024">
    <property type="protein sequence ID" value="MFC6397795.1"/>
    <property type="molecule type" value="Genomic_DNA"/>
</dbReference>
<feature type="transmembrane region" description="Helical" evidence="6">
    <location>
        <begin position="69"/>
        <end position="91"/>
    </location>
</feature>
<feature type="transmembrane region" description="Helical" evidence="6">
    <location>
        <begin position="170"/>
        <end position="189"/>
    </location>
</feature>
<dbReference type="PANTHER" id="PTHR30474">
    <property type="entry name" value="CELL CYCLE PROTEIN"/>
    <property type="match status" value="1"/>
</dbReference>
<dbReference type="RefSeq" id="WP_343887000.1">
    <property type="nucleotide sequence ID" value="NZ_BAAAKI010000025.1"/>
</dbReference>
<evidence type="ECO:0000256" key="1">
    <source>
        <dbReference type="ARBA" id="ARBA00004141"/>
    </source>
</evidence>
<dbReference type="PANTHER" id="PTHR30474:SF3">
    <property type="entry name" value="PEPTIDOGLYCAN GLYCOSYLTRANSFERASE RODA"/>
    <property type="match status" value="1"/>
</dbReference>
<organism evidence="7 8">
    <name type="scientific">Luteococcus sanguinis</name>
    <dbReference type="NCBI Taxonomy" id="174038"/>
    <lineage>
        <taxon>Bacteria</taxon>
        <taxon>Bacillati</taxon>
        <taxon>Actinomycetota</taxon>
        <taxon>Actinomycetes</taxon>
        <taxon>Propionibacteriales</taxon>
        <taxon>Propionibacteriaceae</taxon>
        <taxon>Luteococcus</taxon>
    </lineage>
</organism>
<keyword evidence="3" id="KW-0133">Cell shape</keyword>
<dbReference type="Pfam" id="PF01098">
    <property type="entry name" value="FTSW_RODA_SPOVE"/>
    <property type="match status" value="1"/>
</dbReference>
<keyword evidence="4 6" id="KW-1133">Transmembrane helix</keyword>
<evidence type="ECO:0000313" key="7">
    <source>
        <dbReference type="EMBL" id="MFC6397795.1"/>
    </source>
</evidence>
<gene>
    <name evidence="7" type="ORF">ACFP57_12495</name>
</gene>
<feature type="transmembrane region" description="Helical" evidence="6">
    <location>
        <begin position="12"/>
        <end position="31"/>
    </location>
</feature>
<feature type="transmembrane region" description="Helical" evidence="6">
    <location>
        <begin position="43"/>
        <end position="62"/>
    </location>
</feature>
<feature type="transmembrane region" description="Helical" evidence="6">
    <location>
        <begin position="256"/>
        <end position="275"/>
    </location>
</feature>
<evidence type="ECO:0000256" key="4">
    <source>
        <dbReference type="ARBA" id="ARBA00022989"/>
    </source>
</evidence>
<sequence>MDEVLVYRKRRNIELLMDLFALALGLGGWALTNMNLYGEIPASWPRIVGVWAAIGLAVHLLVRWKLAWADPLIVPCVLLLNGLGLAMIFRLDQVSEPVAHDARTQLLWTLLGVIAFTATIVVLRDHRRLQRFPYIFFLSGLLLLLLPLVPGLGRAQYGARIWIHFGPYSFQPAEIAKILLAIAFAAYLTEHRDVLALAGRRVLGIEFPRLRDLGPIVIMWLASLAVLVFQNDLGTSLLFFGLFVMMLYVATEKAGWAILGLVMTAVGGLLAYQFAGHVRVRVSSWLHPFDDYDSNYQVIQAQFGYAWGGLTGRGWGLGRPGLTPLAKSDFIAGAIGEELGVLGLMAVVMVYALIVFRGLRMALASNDPFGKLLGAGLSFVFALQVFAIIGGVTRLLPLTGLTTPFMSRGGSSMISNWVIVAIMLVISHQARIPTVAAPSSRELTISDDDTQVIPAVRA</sequence>
<feature type="transmembrane region" description="Helical" evidence="6">
    <location>
        <begin position="210"/>
        <end position="227"/>
    </location>
</feature>
<comment type="caution">
    <text evidence="7">The sequence shown here is derived from an EMBL/GenBank/DDBJ whole genome shotgun (WGS) entry which is preliminary data.</text>
</comment>
<evidence type="ECO:0000256" key="3">
    <source>
        <dbReference type="ARBA" id="ARBA00022960"/>
    </source>
</evidence>
<keyword evidence="5 6" id="KW-0472">Membrane</keyword>
<evidence type="ECO:0000256" key="6">
    <source>
        <dbReference type="SAM" id="Phobius"/>
    </source>
</evidence>
<proteinExistence type="predicted"/>
<feature type="transmembrane region" description="Helical" evidence="6">
    <location>
        <begin position="372"/>
        <end position="393"/>
    </location>
</feature>
<keyword evidence="2 6" id="KW-0812">Transmembrane</keyword>
<name>A0ABW1X5J4_9ACTN</name>
<feature type="transmembrane region" description="Helical" evidence="6">
    <location>
        <begin position="339"/>
        <end position="360"/>
    </location>
</feature>
<comment type="subcellular location">
    <subcellularLocation>
        <location evidence="1">Membrane</location>
        <topology evidence="1">Multi-pass membrane protein</topology>
    </subcellularLocation>
</comment>
<feature type="transmembrane region" description="Helical" evidence="6">
    <location>
        <begin position="132"/>
        <end position="150"/>
    </location>
</feature>
<feature type="transmembrane region" description="Helical" evidence="6">
    <location>
        <begin position="233"/>
        <end position="249"/>
    </location>
</feature>
<feature type="transmembrane region" description="Helical" evidence="6">
    <location>
        <begin position="405"/>
        <end position="426"/>
    </location>
</feature>
<reference evidence="8" key="1">
    <citation type="journal article" date="2019" name="Int. J. Syst. Evol. Microbiol.">
        <title>The Global Catalogue of Microorganisms (GCM) 10K type strain sequencing project: providing services to taxonomists for standard genome sequencing and annotation.</title>
        <authorList>
            <consortium name="The Broad Institute Genomics Platform"/>
            <consortium name="The Broad Institute Genome Sequencing Center for Infectious Disease"/>
            <person name="Wu L."/>
            <person name="Ma J."/>
        </authorList>
    </citation>
    <scope>NUCLEOTIDE SEQUENCE [LARGE SCALE GENOMIC DNA]</scope>
    <source>
        <strain evidence="8">CGMCC 1.15277</strain>
    </source>
</reference>
<protein>
    <submittedName>
        <fullName evidence="7">FtsW/RodA/SpoVE family cell cycle protein</fullName>
    </submittedName>
</protein>
<dbReference type="Proteomes" id="UP001596266">
    <property type="component" value="Unassembled WGS sequence"/>
</dbReference>
<feature type="transmembrane region" description="Helical" evidence="6">
    <location>
        <begin position="106"/>
        <end position="123"/>
    </location>
</feature>